<sequence>MDKLQFTFTVLSTTDEPKTLVLCVTSIATPDGRTFELPPNYLDSAFHEELRKTSAFAKVKKSISKKGQYRKVWIDLTKELKNVYLNETNNLQFKDVYLEEKEETESNIVNGSNQSLIQVLEKLLEKRQEKTEEKHVGKIAKEFTIEKFNGKNSNAGLWMTSFETECERFDVTKDDKRIELLKSFMEKGATDWYSCTLLKLTVKA</sequence>
<dbReference type="Proteomes" id="UP001652620">
    <property type="component" value="Chromosome 6"/>
</dbReference>
<evidence type="ECO:0000313" key="2">
    <source>
        <dbReference type="RefSeq" id="XP_049316807.1"/>
    </source>
</evidence>
<name>A0ABM3K5P8_BACDO</name>
<organism evidence="1 2">
    <name type="scientific">Bactrocera dorsalis</name>
    <name type="common">Oriental fruit fly</name>
    <name type="synonym">Dacus dorsalis</name>
    <dbReference type="NCBI Taxonomy" id="27457"/>
    <lineage>
        <taxon>Eukaryota</taxon>
        <taxon>Metazoa</taxon>
        <taxon>Ecdysozoa</taxon>
        <taxon>Arthropoda</taxon>
        <taxon>Hexapoda</taxon>
        <taxon>Insecta</taxon>
        <taxon>Pterygota</taxon>
        <taxon>Neoptera</taxon>
        <taxon>Endopterygota</taxon>
        <taxon>Diptera</taxon>
        <taxon>Brachycera</taxon>
        <taxon>Muscomorpha</taxon>
        <taxon>Tephritoidea</taxon>
        <taxon>Tephritidae</taxon>
        <taxon>Bactrocera</taxon>
        <taxon>Bactrocera</taxon>
    </lineage>
</organism>
<accession>A0ABM3K5P8</accession>
<dbReference type="RefSeq" id="XP_049316807.1">
    <property type="nucleotide sequence ID" value="XM_049460850.1"/>
</dbReference>
<keyword evidence="1" id="KW-1185">Reference proteome</keyword>
<evidence type="ECO:0000313" key="1">
    <source>
        <dbReference type="Proteomes" id="UP001652620"/>
    </source>
</evidence>
<dbReference type="GeneID" id="125779489"/>
<proteinExistence type="predicted"/>
<reference evidence="2" key="1">
    <citation type="submission" date="2025-08" db="UniProtKB">
        <authorList>
            <consortium name="RefSeq"/>
        </authorList>
    </citation>
    <scope>IDENTIFICATION</scope>
    <source>
        <tissue evidence="2">Adult</tissue>
    </source>
</reference>
<protein>
    <submittedName>
        <fullName evidence="2">Uncharacterized protein LOC125779489</fullName>
    </submittedName>
</protein>
<gene>
    <name evidence="2" type="primary">LOC125779489</name>
</gene>